<evidence type="ECO:0000313" key="2">
    <source>
        <dbReference type="EMBL" id="MBH9579259.1"/>
    </source>
</evidence>
<accession>A0A931NJQ8</accession>
<dbReference type="Gene3D" id="1.10.10.10">
    <property type="entry name" value="Winged helix-like DNA-binding domain superfamily/Winged helix DNA-binding domain"/>
    <property type="match status" value="1"/>
</dbReference>
<sequence>MATLRPFADFQRLDAIRAPLPDLMGELQRHLDACIGLDSLVVHWYGPDGGMRDFYADAGWAAPAVRGYLADYEHHRPAYQRSALERLADPRPFALQARELERRPVHESVLRPLGLDAVLNLPLSAPGLRAILGCARSGQRPFGAAELRHMERLRPALEALLAANAAAQAGTEAAPLEQHGAGLLLLRTDGEVVQACSLGQRLLALLQGTDQGRPWQELRVRLHQALLTAERPGDAQDLVFQLSEGRYLAQLRALTPLQDGGAGLVAVELTRLLSPQLPLLTLARRHGWSRRELQIAWRLLEGDSLEAIARALGIATTSIKTHCRSLYGRTGVADRAAFARWVNQQMQGGSSRG</sequence>
<dbReference type="SUPFAM" id="SSF46894">
    <property type="entry name" value="C-terminal effector domain of the bipartite response regulators"/>
    <property type="match status" value="1"/>
</dbReference>
<organism evidence="2 3">
    <name type="scientific">Inhella proteolytica</name>
    <dbReference type="NCBI Taxonomy" id="2795029"/>
    <lineage>
        <taxon>Bacteria</taxon>
        <taxon>Pseudomonadati</taxon>
        <taxon>Pseudomonadota</taxon>
        <taxon>Betaproteobacteria</taxon>
        <taxon>Burkholderiales</taxon>
        <taxon>Sphaerotilaceae</taxon>
        <taxon>Inhella</taxon>
    </lineage>
</organism>
<protein>
    <recommendedName>
        <fullName evidence="1">HTH luxR-type domain-containing protein</fullName>
    </recommendedName>
</protein>
<dbReference type="AlphaFoldDB" id="A0A931NJQ8"/>
<dbReference type="PROSITE" id="PS50043">
    <property type="entry name" value="HTH_LUXR_2"/>
    <property type="match status" value="1"/>
</dbReference>
<dbReference type="Pfam" id="PF00196">
    <property type="entry name" value="GerE"/>
    <property type="match status" value="1"/>
</dbReference>
<comment type="caution">
    <text evidence="2">The sequence shown here is derived from an EMBL/GenBank/DDBJ whole genome shotgun (WGS) entry which is preliminary data.</text>
</comment>
<proteinExistence type="predicted"/>
<evidence type="ECO:0000259" key="1">
    <source>
        <dbReference type="PROSITE" id="PS50043"/>
    </source>
</evidence>
<feature type="domain" description="HTH luxR-type" evidence="1">
    <location>
        <begin position="281"/>
        <end position="346"/>
    </location>
</feature>
<dbReference type="Proteomes" id="UP000613266">
    <property type="component" value="Unassembled WGS sequence"/>
</dbReference>
<dbReference type="GO" id="GO:0006355">
    <property type="term" value="P:regulation of DNA-templated transcription"/>
    <property type="evidence" value="ECO:0007669"/>
    <property type="project" value="InterPro"/>
</dbReference>
<dbReference type="CDD" id="cd06170">
    <property type="entry name" value="LuxR_C_like"/>
    <property type="match status" value="1"/>
</dbReference>
<dbReference type="InterPro" id="IPR016032">
    <property type="entry name" value="Sig_transdc_resp-reg_C-effctor"/>
</dbReference>
<evidence type="ECO:0000313" key="3">
    <source>
        <dbReference type="Proteomes" id="UP000613266"/>
    </source>
</evidence>
<gene>
    <name evidence="2" type="ORF">I7X39_20380</name>
</gene>
<keyword evidence="3" id="KW-1185">Reference proteome</keyword>
<dbReference type="InterPro" id="IPR000792">
    <property type="entry name" value="Tscrpt_reg_LuxR_C"/>
</dbReference>
<dbReference type="SMART" id="SM00421">
    <property type="entry name" value="HTH_LUXR"/>
    <property type="match status" value="1"/>
</dbReference>
<dbReference type="GO" id="GO:0003677">
    <property type="term" value="F:DNA binding"/>
    <property type="evidence" value="ECO:0007669"/>
    <property type="project" value="InterPro"/>
</dbReference>
<name>A0A931NJQ8_9BURK</name>
<dbReference type="EMBL" id="JAEDAK010000020">
    <property type="protein sequence ID" value="MBH9579259.1"/>
    <property type="molecule type" value="Genomic_DNA"/>
</dbReference>
<dbReference type="RefSeq" id="WP_198113041.1">
    <property type="nucleotide sequence ID" value="NZ_JAEDAK010000020.1"/>
</dbReference>
<reference evidence="2" key="1">
    <citation type="submission" date="2020-12" db="EMBL/GenBank/DDBJ databases">
        <title>The genome sequence of Inhella sp. 1Y17.</title>
        <authorList>
            <person name="Liu Y."/>
        </authorList>
    </citation>
    <scope>NUCLEOTIDE SEQUENCE</scope>
    <source>
        <strain evidence="2">1Y17</strain>
    </source>
</reference>
<dbReference type="InterPro" id="IPR036388">
    <property type="entry name" value="WH-like_DNA-bd_sf"/>
</dbReference>